<dbReference type="Proteomes" id="UP000077202">
    <property type="component" value="Unassembled WGS sequence"/>
</dbReference>
<dbReference type="AlphaFoldDB" id="A0A176WDU2"/>
<dbReference type="Pfam" id="PF25372">
    <property type="entry name" value="DUF7885"/>
    <property type="match status" value="1"/>
</dbReference>
<dbReference type="PANTHER" id="PTHR13318:SF223">
    <property type="entry name" value="RNI-LIKE SUPERFAMILY PROTEIN"/>
    <property type="match status" value="1"/>
</dbReference>
<evidence type="ECO:0000259" key="2">
    <source>
        <dbReference type="Pfam" id="PF25372"/>
    </source>
</evidence>
<dbReference type="InterPro" id="IPR041567">
    <property type="entry name" value="COI1_F-box"/>
</dbReference>
<dbReference type="SMART" id="SM00367">
    <property type="entry name" value="LRR_CC"/>
    <property type="match status" value="5"/>
</dbReference>
<comment type="caution">
    <text evidence="3">The sequence shown here is derived from an EMBL/GenBank/DDBJ whole genome shotgun (WGS) entry which is preliminary data.</text>
</comment>
<name>A0A176WDU2_MARPO</name>
<proteinExistence type="predicted"/>
<evidence type="ECO:0000259" key="1">
    <source>
        <dbReference type="Pfam" id="PF18511"/>
    </source>
</evidence>
<dbReference type="PANTHER" id="PTHR13318">
    <property type="entry name" value="PARTNER OF PAIRED, ISOFORM B-RELATED"/>
    <property type="match status" value="1"/>
</dbReference>
<dbReference type="SUPFAM" id="SSF52047">
    <property type="entry name" value="RNI-like"/>
    <property type="match status" value="1"/>
</dbReference>
<evidence type="ECO:0000313" key="4">
    <source>
        <dbReference type="Proteomes" id="UP000077202"/>
    </source>
</evidence>
<dbReference type="GO" id="GO:0031146">
    <property type="term" value="P:SCF-dependent proteasomal ubiquitin-dependent protein catabolic process"/>
    <property type="evidence" value="ECO:0007669"/>
    <property type="project" value="TreeGrafter"/>
</dbReference>
<organism evidence="3 4">
    <name type="scientific">Marchantia polymorpha subsp. ruderalis</name>
    <dbReference type="NCBI Taxonomy" id="1480154"/>
    <lineage>
        <taxon>Eukaryota</taxon>
        <taxon>Viridiplantae</taxon>
        <taxon>Streptophyta</taxon>
        <taxon>Embryophyta</taxon>
        <taxon>Marchantiophyta</taxon>
        <taxon>Marchantiopsida</taxon>
        <taxon>Marchantiidae</taxon>
        <taxon>Marchantiales</taxon>
        <taxon>Marchantiaceae</taxon>
        <taxon>Marchantia</taxon>
    </lineage>
</organism>
<dbReference type="InterPro" id="IPR057207">
    <property type="entry name" value="FBXL15_LRR"/>
</dbReference>
<sequence>MEKLSDDEVGQIMRRVRSRSDRRACAQVCSQWHRVEGLTRNSLRILDPQLMHQFLPHFRNLLSIEAQMEVCDRDLECMAENCRSLQVLNLYLSKWRRVMDLEFLSTYQDFKPLGDDGVVAIANNCKDLQHVSLRWRQGIGDIAVSALARSCSLLVYLDLGHCKRITDRSLEALSALQVLNLAECGPNVTDVGGTGIAGVTTLQSLNLAWLINVSDVSIITIAHHCVDMEELNLSGCELVTGTGLRAFAGHKKLRALTLSSCSNIHSDDVDATASSCLALHYLCLDRGLRPWMPEECLERLQSRKIEIEWL</sequence>
<feature type="domain" description="COI1 F-box" evidence="1">
    <location>
        <begin position="3"/>
        <end position="41"/>
    </location>
</feature>
<dbReference type="EMBL" id="LVLJ01001129">
    <property type="protein sequence ID" value="OAE31287.1"/>
    <property type="molecule type" value="Genomic_DNA"/>
</dbReference>
<dbReference type="FunFam" id="1.20.1280.50:FF:000023">
    <property type="entry name" value="F-box/LRR-repeat protein 4"/>
    <property type="match status" value="1"/>
</dbReference>
<reference evidence="3" key="1">
    <citation type="submission" date="2016-03" db="EMBL/GenBank/DDBJ databases">
        <title>Mechanisms controlling the formation of the plant cell surface in tip-growing cells are functionally conserved among land plants.</title>
        <authorList>
            <person name="Honkanen S."/>
            <person name="Jones V.A."/>
            <person name="Morieri G."/>
            <person name="Champion C."/>
            <person name="Hetherington A.J."/>
            <person name="Kelly S."/>
            <person name="Saint-Marcoux D."/>
            <person name="Proust H."/>
            <person name="Prescott H."/>
            <person name="Dolan L."/>
        </authorList>
    </citation>
    <scope>NUCLEOTIDE SEQUENCE [LARGE SCALE GENOMIC DNA]</scope>
    <source>
        <tissue evidence="3">Whole gametophyte</tissue>
    </source>
</reference>
<dbReference type="InterPro" id="IPR032675">
    <property type="entry name" value="LRR_dom_sf"/>
</dbReference>
<gene>
    <name evidence="3" type="ORF">AXG93_1962s1440</name>
</gene>
<keyword evidence="4" id="KW-1185">Reference proteome</keyword>
<evidence type="ECO:0000313" key="3">
    <source>
        <dbReference type="EMBL" id="OAE31287.1"/>
    </source>
</evidence>
<dbReference type="GO" id="GO:0019005">
    <property type="term" value="C:SCF ubiquitin ligase complex"/>
    <property type="evidence" value="ECO:0007669"/>
    <property type="project" value="TreeGrafter"/>
</dbReference>
<dbReference type="Gene3D" id="3.80.10.10">
    <property type="entry name" value="Ribonuclease Inhibitor"/>
    <property type="match status" value="1"/>
</dbReference>
<protein>
    <submittedName>
        <fullName evidence="3">Uncharacterized protein</fullName>
    </submittedName>
</protein>
<dbReference type="Pfam" id="PF18511">
    <property type="entry name" value="F-box_5"/>
    <property type="match status" value="1"/>
</dbReference>
<accession>A0A176WDU2</accession>
<dbReference type="InterPro" id="IPR006553">
    <property type="entry name" value="Leu-rich_rpt_Cys-con_subtyp"/>
</dbReference>
<feature type="domain" description="F-box/LRR-repeat protein 15-like leucin rich repeat" evidence="2">
    <location>
        <begin position="110"/>
        <end position="304"/>
    </location>
</feature>